<dbReference type="AlphaFoldDB" id="A0A6G1HA10"/>
<organism evidence="2 3">
    <name type="scientific">Aulographum hederae CBS 113979</name>
    <dbReference type="NCBI Taxonomy" id="1176131"/>
    <lineage>
        <taxon>Eukaryota</taxon>
        <taxon>Fungi</taxon>
        <taxon>Dikarya</taxon>
        <taxon>Ascomycota</taxon>
        <taxon>Pezizomycotina</taxon>
        <taxon>Dothideomycetes</taxon>
        <taxon>Pleosporomycetidae</taxon>
        <taxon>Aulographales</taxon>
        <taxon>Aulographaceae</taxon>
    </lineage>
</organism>
<protein>
    <submittedName>
        <fullName evidence="2">Uncharacterized protein</fullName>
    </submittedName>
</protein>
<gene>
    <name evidence="2" type="ORF">K402DRAFT_401403</name>
</gene>
<feature type="region of interest" description="Disordered" evidence="1">
    <location>
        <begin position="131"/>
        <end position="159"/>
    </location>
</feature>
<feature type="region of interest" description="Disordered" evidence="1">
    <location>
        <begin position="32"/>
        <end position="63"/>
    </location>
</feature>
<name>A0A6G1HA10_9PEZI</name>
<proteinExistence type="predicted"/>
<evidence type="ECO:0000256" key="1">
    <source>
        <dbReference type="SAM" id="MobiDB-lite"/>
    </source>
</evidence>
<sequence>MHVCATAIAVGSAEHLDAENLLEDWKTTGRGWSVSGAVGSGEPGGDESDRPRDSDLKSRSKEVVASRQETVEVFQRHPRLMENRLLSWTILPSRIGLIFSNSNIVGAERVCPFVGNGKQSALYVTIPSSDHLPSPATGTPAESWTTIPRSIVSQDHRGD</sequence>
<dbReference type="EMBL" id="ML977143">
    <property type="protein sequence ID" value="KAF1989897.1"/>
    <property type="molecule type" value="Genomic_DNA"/>
</dbReference>
<dbReference type="Proteomes" id="UP000800041">
    <property type="component" value="Unassembled WGS sequence"/>
</dbReference>
<feature type="compositionally biased region" description="Basic and acidic residues" evidence="1">
    <location>
        <begin position="47"/>
        <end position="63"/>
    </location>
</feature>
<reference evidence="2" key="1">
    <citation type="journal article" date="2020" name="Stud. Mycol.">
        <title>101 Dothideomycetes genomes: a test case for predicting lifestyles and emergence of pathogens.</title>
        <authorList>
            <person name="Haridas S."/>
            <person name="Albert R."/>
            <person name="Binder M."/>
            <person name="Bloem J."/>
            <person name="Labutti K."/>
            <person name="Salamov A."/>
            <person name="Andreopoulos B."/>
            <person name="Baker S."/>
            <person name="Barry K."/>
            <person name="Bills G."/>
            <person name="Bluhm B."/>
            <person name="Cannon C."/>
            <person name="Castanera R."/>
            <person name="Culley D."/>
            <person name="Daum C."/>
            <person name="Ezra D."/>
            <person name="Gonzalez J."/>
            <person name="Henrissat B."/>
            <person name="Kuo A."/>
            <person name="Liang C."/>
            <person name="Lipzen A."/>
            <person name="Lutzoni F."/>
            <person name="Magnuson J."/>
            <person name="Mondo S."/>
            <person name="Nolan M."/>
            <person name="Ohm R."/>
            <person name="Pangilinan J."/>
            <person name="Park H.-J."/>
            <person name="Ramirez L."/>
            <person name="Alfaro M."/>
            <person name="Sun H."/>
            <person name="Tritt A."/>
            <person name="Yoshinaga Y."/>
            <person name="Zwiers L.-H."/>
            <person name="Turgeon B."/>
            <person name="Goodwin S."/>
            <person name="Spatafora J."/>
            <person name="Crous P."/>
            <person name="Grigoriev I."/>
        </authorList>
    </citation>
    <scope>NUCLEOTIDE SEQUENCE</scope>
    <source>
        <strain evidence="2">CBS 113979</strain>
    </source>
</reference>
<evidence type="ECO:0000313" key="3">
    <source>
        <dbReference type="Proteomes" id="UP000800041"/>
    </source>
</evidence>
<evidence type="ECO:0000313" key="2">
    <source>
        <dbReference type="EMBL" id="KAF1989897.1"/>
    </source>
</evidence>
<keyword evidence="3" id="KW-1185">Reference proteome</keyword>
<accession>A0A6G1HA10</accession>
<feature type="compositionally biased region" description="Polar residues" evidence="1">
    <location>
        <begin position="136"/>
        <end position="153"/>
    </location>
</feature>